<reference evidence="1" key="1">
    <citation type="submission" date="2021-06" db="EMBL/GenBank/DDBJ databases">
        <authorList>
            <person name="Kallberg Y."/>
            <person name="Tangrot J."/>
            <person name="Rosling A."/>
        </authorList>
    </citation>
    <scope>NUCLEOTIDE SEQUENCE</scope>
    <source>
        <strain evidence="1">FL966</strain>
    </source>
</reference>
<dbReference type="Proteomes" id="UP000789759">
    <property type="component" value="Unassembled WGS sequence"/>
</dbReference>
<dbReference type="EMBL" id="CAJVQA010006577">
    <property type="protein sequence ID" value="CAG8642803.1"/>
    <property type="molecule type" value="Genomic_DNA"/>
</dbReference>
<comment type="caution">
    <text evidence="1">The sequence shown here is derived from an EMBL/GenBank/DDBJ whole genome shotgun (WGS) entry which is preliminary data.</text>
</comment>
<sequence length="214" mass="25038">MLLPLSATYNNTDELFQEAQRFTISQDKTNHKQRTTQLIDYPFELYVARCNESWHLEIRNATHNHDHSNNIAGSRPREIIFTLYQNHLKILVTNVDIYNTCTWLWLKNLAGHTPIRALVDKLQNGDFLYEYKCDNTDCSYKTNRFKMQLLNVIGITALIPPFILMQKPDIIVTNRELAFMNALGAIFSDSKNLLCVWHISKNILKNYKPQFSQK</sequence>
<proteinExistence type="predicted"/>
<dbReference type="AlphaFoldDB" id="A0A9N9DPJ9"/>
<dbReference type="PANTHER" id="PTHR47718:SF3">
    <property type="entry name" value="PROTEIN FAR1-RELATED SEQUENCE 5-LIKE"/>
    <property type="match status" value="1"/>
</dbReference>
<gene>
    <name evidence="1" type="ORF">CPELLU_LOCUS8937</name>
</gene>
<accession>A0A9N9DPJ9</accession>
<evidence type="ECO:0000313" key="1">
    <source>
        <dbReference type="EMBL" id="CAG8642803.1"/>
    </source>
</evidence>
<name>A0A9N9DPJ9_9GLOM</name>
<dbReference type="OrthoDB" id="1880067at2759"/>
<dbReference type="PANTHER" id="PTHR47718">
    <property type="entry name" value="OS01G0519700 PROTEIN"/>
    <property type="match status" value="1"/>
</dbReference>
<protein>
    <submittedName>
        <fullName evidence="1">14939_t:CDS:1</fullName>
    </submittedName>
</protein>
<keyword evidence="2" id="KW-1185">Reference proteome</keyword>
<organism evidence="1 2">
    <name type="scientific">Cetraspora pellucida</name>
    <dbReference type="NCBI Taxonomy" id="1433469"/>
    <lineage>
        <taxon>Eukaryota</taxon>
        <taxon>Fungi</taxon>
        <taxon>Fungi incertae sedis</taxon>
        <taxon>Mucoromycota</taxon>
        <taxon>Glomeromycotina</taxon>
        <taxon>Glomeromycetes</taxon>
        <taxon>Diversisporales</taxon>
        <taxon>Gigasporaceae</taxon>
        <taxon>Cetraspora</taxon>
    </lineage>
</organism>
<evidence type="ECO:0000313" key="2">
    <source>
        <dbReference type="Proteomes" id="UP000789759"/>
    </source>
</evidence>